<gene>
    <name evidence="2" type="ORF">GSONMT00036870001</name>
</gene>
<organism evidence="2 3">
    <name type="scientific">Oncorhynchus mykiss</name>
    <name type="common">Rainbow trout</name>
    <name type="synonym">Salmo gairdneri</name>
    <dbReference type="NCBI Taxonomy" id="8022"/>
    <lineage>
        <taxon>Eukaryota</taxon>
        <taxon>Metazoa</taxon>
        <taxon>Chordata</taxon>
        <taxon>Craniata</taxon>
        <taxon>Vertebrata</taxon>
        <taxon>Euteleostomi</taxon>
        <taxon>Actinopterygii</taxon>
        <taxon>Neopterygii</taxon>
        <taxon>Teleostei</taxon>
        <taxon>Protacanthopterygii</taxon>
        <taxon>Salmoniformes</taxon>
        <taxon>Salmonidae</taxon>
        <taxon>Salmoninae</taxon>
        <taxon>Oncorhynchus</taxon>
    </lineage>
</organism>
<dbReference type="EMBL" id="FR905211">
    <property type="protein sequence ID" value="CDQ77199.1"/>
    <property type="molecule type" value="Genomic_DNA"/>
</dbReference>
<protein>
    <submittedName>
        <fullName evidence="2">Uncharacterized protein</fullName>
    </submittedName>
</protein>
<evidence type="ECO:0000313" key="2">
    <source>
        <dbReference type="EMBL" id="CDQ77199.1"/>
    </source>
</evidence>
<dbReference type="AlphaFoldDB" id="A0A060XIS0"/>
<accession>A0A060XIS0</accession>
<evidence type="ECO:0000256" key="1">
    <source>
        <dbReference type="SAM" id="MobiDB-lite"/>
    </source>
</evidence>
<reference evidence="2" key="1">
    <citation type="journal article" date="2014" name="Nat. Commun.">
        <title>The rainbow trout genome provides novel insights into evolution after whole-genome duplication in vertebrates.</title>
        <authorList>
            <person name="Berthelot C."/>
            <person name="Brunet F."/>
            <person name="Chalopin D."/>
            <person name="Juanchich A."/>
            <person name="Bernard M."/>
            <person name="Noel B."/>
            <person name="Bento P."/>
            <person name="Da Silva C."/>
            <person name="Labadie K."/>
            <person name="Alberti A."/>
            <person name="Aury J.M."/>
            <person name="Louis A."/>
            <person name="Dehais P."/>
            <person name="Bardou P."/>
            <person name="Montfort J."/>
            <person name="Klopp C."/>
            <person name="Cabau C."/>
            <person name="Gaspin C."/>
            <person name="Thorgaard G.H."/>
            <person name="Boussaha M."/>
            <person name="Quillet E."/>
            <person name="Guyomard R."/>
            <person name="Galiana D."/>
            <person name="Bobe J."/>
            <person name="Volff J.N."/>
            <person name="Genet C."/>
            <person name="Wincker P."/>
            <person name="Jaillon O."/>
            <person name="Roest Crollius H."/>
            <person name="Guiguen Y."/>
        </authorList>
    </citation>
    <scope>NUCLEOTIDE SEQUENCE [LARGE SCALE GENOMIC DNA]</scope>
</reference>
<dbReference type="Proteomes" id="UP000193380">
    <property type="component" value="Unassembled WGS sequence"/>
</dbReference>
<reference evidence="2" key="2">
    <citation type="submission" date="2014-03" db="EMBL/GenBank/DDBJ databases">
        <authorList>
            <person name="Genoscope - CEA"/>
        </authorList>
    </citation>
    <scope>NUCLEOTIDE SEQUENCE</scope>
</reference>
<feature type="compositionally biased region" description="Basic residues" evidence="1">
    <location>
        <begin position="12"/>
        <end position="23"/>
    </location>
</feature>
<evidence type="ECO:0000313" key="3">
    <source>
        <dbReference type="Proteomes" id="UP000193380"/>
    </source>
</evidence>
<sequence length="116" mass="13008">MRPLSQAGAVNHTRRGGPRHKKTGGHCCSEFPDLLKHNNCKASHIIPSLAYGQCYPDRIGQPWAPLHKDCWHGSRRRGVLSGWITTACVTWMPAMYRMIGMSMDISIEMSLHQPPS</sequence>
<proteinExistence type="predicted"/>
<dbReference type="PaxDb" id="8022-A0A060XIS0"/>
<feature type="region of interest" description="Disordered" evidence="1">
    <location>
        <begin position="1"/>
        <end position="23"/>
    </location>
</feature>
<name>A0A060XIS0_ONCMY</name>